<protein>
    <submittedName>
        <fullName evidence="2">Uncharacterized protein</fullName>
    </submittedName>
</protein>
<feature type="region of interest" description="Disordered" evidence="1">
    <location>
        <begin position="87"/>
        <end position="120"/>
    </location>
</feature>
<dbReference type="EMBL" id="BAABUJ010000014">
    <property type="protein sequence ID" value="GAA5799835.1"/>
    <property type="molecule type" value="Genomic_DNA"/>
</dbReference>
<sequence>MNTAVDSPATEEGNIRIIYDRTNQTVENTHATDITEEAFSIQTDKKECDVVEASSSGTDTVTVMADEEVKVIAKDVNSTQDVRFGYTLGKNKKGTEEPLDEKDDDVRKNDEAVQQQEEED</sequence>
<keyword evidence="3" id="KW-1185">Reference proteome</keyword>
<name>A0ABP9XZV3_9FUNG</name>
<comment type="caution">
    <text evidence="2">The sequence shown here is derived from an EMBL/GenBank/DDBJ whole genome shotgun (WGS) entry which is preliminary data.</text>
</comment>
<evidence type="ECO:0000313" key="3">
    <source>
        <dbReference type="Proteomes" id="UP001476247"/>
    </source>
</evidence>
<gene>
    <name evidence="2" type="ORF">HPULCUR_005254</name>
</gene>
<evidence type="ECO:0000313" key="2">
    <source>
        <dbReference type="EMBL" id="GAA5799835.1"/>
    </source>
</evidence>
<accession>A0ABP9XZV3</accession>
<reference evidence="2 3" key="1">
    <citation type="submission" date="2024-04" db="EMBL/GenBank/DDBJ databases">
        <title>genome sequences of Mucor flavus KT1a and Helicostylum pulchrum KT1b strains isolation_sourced from the surface of a dry-aged beef.</title>
        <authorList>
            <person name="Toyotome T."/>
            <person name="Hosono M."/>
            <person name="Torimaru M."/>
            <person name="Fukuda K."/>
            <person name="Mikami N."/>
        </authorList>
    </citation>
    <scope>NUCLEOTIDE SEQUENCE [LARGE SCALE GENOMIC DNA]</scope>
    <source>
        <strain evidence="2 3">KT1b</strain>
    </source>
</reference>
<dbReference type="Proteomes" id="UP001476247">
    <property type="component" value="Unassembled WGS sequence"/>
</dbReference>
<evidence type="ECO:0000256" key="1">
    <source>
        <dbReference type="SAM" id="MobiDB-lite"/>
    </source>
</evidence>
<organism evidence="2 3">
    <name type="scientific">Helicostylum pulchrum</name>
    <dbReference type="NCBI Taxonomy" id="562976"/>
    <lineage>
        <taxon>Eukaryota</taxon>
        <taxon>Fungi</taxon>
        <taxon>Fungi incertae sedis</taxon>
        <taxon>Mucoromycota</taxon>
        <taxon>Mucoromycotina</taxon>
        <taxon>Mucoromycetes</taxon>
        <taxon>Mucorales</taxon>
        <taxon>Mucorineae</taxon>
        <taxon>Mucoraceae</taxon>
        <taxon>Helicostylum</taxon>
    </lineage>
</organism>
<proteinExistence type="predicted"/>